<dbReference type="AlphaFoldDB" id="A0A7T4PQA5"/>
<dbReference type="RefSeq" id="WP_037588843.1">
    <property type="nucleotide sequence ID" value="NZ_CP065960.1"/>
</dbReference>
<name>A0A7T4PQA5_MAMSC</name>
<dbReference type="SUPFAM" id="SSF52833">
    <property type="entry name" value="Thioredoxin-like"/>
    <property type="match status" value="1"/>
</dbReference>
<reference evidence="1" key="3">
    <citation type="submission" date="2022-09" db="EMBL/GenBank/DDBJ databases">
        <authorList>
            <person name="De Moura G.S."/>
            <person name="Carvalho E."/>
            <person name="Ramos Sanchez E.M."/>
            <person name="Sellera F.P."/>
            <person name="Marques M.F.S."/>
            <person name="Heinemann M.B."/>
            <person name="De Vliegher S."/>
            <person name="Souza F.N."/>
            <person name="Mota R.A."/>
        </authorList>
    </citation>
    <scope>NUCLEOTIDE SEQUENCE</scope>
    <source>
        <strain evidence="1">BR656</strain>
    </source>
</reference>
<reference evidence="2" key="2">
    <citation type="submission" date="2021-02" db="EMBL/GenBank/DDBJ databases">
        <title>cfr and optrA-positive Staphylococcus spp.</title>
        <authorList>
            <person name="Chen L."/>
        </authorList>
    </citation>
    <scope>NUCLEOTIDE SEQUENCE</scope>
    <source>
        <strain evidence="2">GDQ20D70P</strain>
    </source>
</reference>
<dbReference type="InterPro" id="IPR036249">
    <property type="entry name" value="Thioredoxin-like_sf"/>
</dbReference>
<accession>A0A7T4PQA5</accession>
<dbReference type="EMBL" id="CP069389">
    <property type="protein sequence ID" value="QRN90609.1"/>
    <property type="molecule type" value="Genomic_DNA"/>
</dbReference>
<dbReference type="EMBL" id="RXWV01000031">
    <property type="protein sequence ID" value="RTX73183.1"/>
    <property type="molecule type" value="Genomic_DNA"/>
</dbReference>
<dbReference type="EMBL" id="JAPNQM010000001">
    <property type="protein sequence ID" value="MDL0116166.1"/>
    <property type="molecule type" value="Genomic_DNA"/>
</dbReference>
<keyword evidence="5" id="KW-1185">Reference proteome</keyword>
<dbReference type="InterPro" id="IPR038218">
    <property type="entry name" value="YuzD-like_sp"/>
</dbReference>
<gene>
    <name evidence="3" type="ORF">CD117_06845</name>
    <name evidence="2" type="ORF">JRU67_11185</name>
    <name evidence="1" type="ORF">OWO77_04190</name>
</gene>
<reference evidence="1" key="4">
    <citation type="journal article" date="2023" name="Vet. Microbiol.">
        <title>Emergence of livestock-associated Mammaliicoccus sciuri ST71 co-harbouring mecA and mecC genes in Brazil.</title>
        <authorList>
            <person name="de Moura G.S."/>
            <person name="de Carvalho E."/>
            <person name="Ramos Sanchez E.M."/>
            <person name="Sellera F.P."/>
            <person name="Marques M.F.S."/>
            <person name="Heinemann M.B."/>
            <person name="De Vliegher S."/>
            <person name="Souza F.N."/>
            <person name="Mota R.A."/>
        </authorList>
    </citation>
    <scope>NUCLEOTIDE SEQUENCE</scope>
    <source>
        <strain evidence="1">BR656</strain>
    </source>
</reference>
<dbReference type="Gene3D" id="3.40.30.30">
    <property type="entry name" value="Hypothetical protein sa0798"/>
    <property type="match status" value="1"/>
</dbReference>
<evidence type="ECO:0000313" key="1">
    <source>
        <dbReference type="EMBL" id="MDL0116166.1"/>
    </source>
</evidence>
<evidence type="ECO:0000313" key="3">
    <source>
        <dbReference type="EMBL" id="RTX73183.1"/>
    </source>
</evidence>
<evidence type="ECO:0000313" key="4">
    <source>
        <dbReference type="Proteomes" id="UP000274792"/>
    </source>
</evidence>
<dbReference type="Pfam" id="PF07315">
    <property type="entry name" value="DUF1462"/>
    <property type="match status" value="1"/>
</dbReference>
<sequence length="108" mass="12426">MSKASIVIYGADVVCASCVNAPSSKDTFEWLQAILGRKYPELNLEYTYIDIMNQTENLTDHDQQFIERINEDELFYPLVTINDEYVADGYVQLKPVTKFIDEHVAVEQ</sequence>
<dbReference type="InterPro" id="IPR009190">
    <property type="entry name" value="DUF1462"/>
</dbReference>
<dbReference type="Proteomes" id="UP000640299">
    <property type="component" value="Chromosome"/>
</dbReference>
<organism evidence="3 4">
    <name type="scientific">Mammaliicoccus sciuri</name>
    <name type="common">Staphylococcus sciuri</name>
    <dbReference type="NCBI Taxonomy" id="1296"/>
    <lineage>
        <taxon>Bacteria</taxon>
        <taxon>Bacillati</taxon>
        <taxon>Bacillota</taxon>
        <taxon>Bacilli</taxon>
        <taxon>Bacillales</taxon>
        <taxon>Staphylococcaceae</taxon>
        <taxon>Mammaliicoccus</taxon>
    </lineage>
</organism>
<proteinExistence type="predicted"/>
<protein>
    <submittedName>
        <fullName evidence="3">DUF1462 family protein</fullName>
    </submittedName>
    <submittedName>
        <fullName evidence="1">YuzD family protein</fullName>
    </submittedName>
</protein>
<evidence type="ECO:0000313" key="2">
    <source>
        <dbReference type="EMBL" id="QRN90609.1"/>
    </source>
</evidence>
<dbReference type="Proteomes" id="UP000274792">
    <property type="component" value="Unassembled WGS sequence"/>
</dbReference>
<dbReference type="Proteomes" id="UP001176210">
    <property type="component" value="Unassembled WGS sequence"/>
</dbReference>
<evidence type="ECO:0000313" key="5">
    <source>
        <dbReference type="Proteomes" id="UP001176210"/>
    </source>
</evidence>
<dbReference type="PIRSF" id="PIRSF010603">
    <property type="entry name" value="UCP010603"/>
    <property type="match status" value="1"/>
</dbReference>
<reference evidence="3 4" key="1">
    <citation type="submission" date="2018-10" db="EMBL/GenBank/DDBJ databases">
        <title>A collection Staphylococci species genome sequencing.</title>
        <authorList>
            <person name="Cole K."/>
        </authorList>
    </citation>
    <scope>NUCLEOTIDE SEQUENCE [LARGE SCALE GENOMIC DNA]</scope>
    <source>
        <strain evidence="3">CCUG 37923</strain>
        <strain evidence="4">NCTC 12218</strain>
    </source>
</reference>